<dbReference type="AlphaFoldDB" id="A0A418WQQ0"/>
<dbReference type="RefSeq" id="WP_119759895.1">
    <property type="nucleotide sequence ID" value="NZ_QYUM01000002.1"/>
</dbReference>
<dbReference type="Proteomes" id="UP000286100">
    <property type="component" value="Unassembled WGS sequence"/>
</dbReference>
<protein>
    <submittedName>
        <fullName evidence="1">DUF1877 family protein</fullName>
    </submittedName>
</protein>
<gene>
    <name evidence="1" type="ORF">D3876_04480</name>
</gene>
<accession>A0A418WQQ0</accession>
<dbReference type="InterPro" id="IPR015068">
    <property type="entry name" value="DUF1877"/>
</dbReference>
<proteinExistence type="predicted"/>
<dbReference type="InterPro" id="IPR035944">
    <property type="entry name" value="YfbM-like_sf"/>
</dbReference>
<dbReference type="Gene3D" id="3.40.1760.10">
    <property type="entry name" value="YfbM-like super family"/>
    <property type="match status" value="1"/>
</dbReference>
<dbReference type="OrthoDB" id="9204622at2"/>
<organism evidence="1 2">
    <name type="scientific">Sphingomonas cavernae</name>
    <dbReference type="NCBI Taxonomy" id="2320861"/>
    <lineage>
        <taxon>Bacteria</taxon>
        <taxon>Pseudomonadati</taxon>
        <taxon>Pseudomonadota</taxon>
        <taxon>Alphaproteobacteria</taxon>
        <taxon>Sphingomonadales</taxon>
        <taxon>Sphingomonadaceae</taxon>
        <taxon>Sphingomonas</taxon>
    </lineage>
</organism>
<dbReference type="Pfam" id="PF08974">
    <property type="entry name" value="DUF1877"/>
    <property type="match status" value="1"/>
</dbReference>
<comment type="caution">
    <text evidence="1">The sequence shown here is derived from an EMBL/GenBank/DDBJ whole genome shotgun (WGS) entry which is preliminary data.</text>
</comment>
<name>A0A418WQQ0_9SPHN</name>
<reference evidence="1 2" key="1">
    <citation type="submission" date="2018-09" db="EMBL/GenBank/DDBJ databases">
        <authorList>
            <person name="Zhu H."/>
        </authorList>
    </citation>
    <scope>NUCLEOTIDE SEQUENCE [LARGE SCALE GENOMIC DNA]</scope>
    <source>
        <strain evidence="1 2">K2R01-6</strain>
    </source>
</reference>
<evidence type="ECO:0000313" key="1">
    <source>
        <dbReference type="EMBL" id="RJF93578.1"/>
    </source>
</evidence>
<sequence>MSLICYYVRLQPEFVPALCPNPDAIFEEPPPDHLEVMDVDRAYEALAWLASPLKRAEAAHMARLIREPDWPDEDADESVAQLDAMALGEAVAAIEGRATERIEAINFGPGAAGFFPPQRVRALSATMNKLSEAELRARLDFKVMDENDVVPGYWQEEGEDIFLSYVMPAFGRLRRFYASAAANGDAVIVAWT</sequence>
<evidence type="ECO:0000313" key="2">
    <source>
        <dbReference type="Proteomes" id="UP000286100"/>
    </source>
</evidence>
<dbReference type="EMBL" id="QYUM01000002">
    <property type="protein sequence ID" value="RJF93578.1"/>
    <property type="molecule type" value="Genomic_DNA"/>
</dbReference>
<keyword evidence="2" id="KW-1185">Reference proteome</keyword>
<dbReference type="SUPFAM" id="SSF111069">
    <property type="entry name" value="Hypothetical protein yfbM"/>
    <property type="match status" value="1"/>
</dbReference>